<dbReference type="OrthoDB" id="5945798at2759"/>
<protein>
    <submittedName>
        <fullName evidence="1">Uncharacterized protein</fullName>
    </submittedName>
</protein>
<dbReference type="Proteomes" id="UP000595437">
    <property type="component" value="Chromosome 8"/>
</dbReference>
<proteinExistence type="predicted"/>
<organism evidence="1 2">
    <name type="scientific">Caligus rogercresseyi</name>
    <name type="common">Sea louse</name>
    <dbReference type="NCBI Taxonomy" id="217165"/>
    <lineage>
        <taxon>Eukaryota</taxon>
        <taxon>Metazoa</taxon>
        <taxon>Ecdysozoa</taxon>
        <taxon>Arthropoda</taxon>
        <taxon>Crustacea</taxon>
        <taxon>Multicrustacea</taxon>
        <taxon>Hexanauplia</taxon>
        <taxon>Copepoda</taxon>
        <taxon>Siphonostomatoida</taxon>
        <taxon>Caligidae</taxon>
        <taxon>Caligus</taxon>
    </lineage>
</organism>
<name>A0A7T8HL35_CALRO</name>
<dbReference type="AlphaFoldDB" id="A0A7T8HL35"/>
<reference evidence="2" key="1">
    <citation type="submission" date="2021-01" db="EMBL/GenBank/DDBJ databases">
        <title>Caligus Genome Assembly.</title>
        <authorList>
            <person name="Gallardo-Escarate C."/>
        </authorList>
    </citation>
    <scope>NUCLEOTIDE SEQUENCE [LARGE SCALE GENOMIC DNA]</scope>
</reference>
<gene>
    <name evidence="1" type="ORF">FKW44_013402</name>
</gene>
<keyword evidence="2" id="KW-1185">Reference proteome</keyword>
<dbReference type="EMBL" id="CP045897">
    <property type="protein sequence ID" value="QQP51907.1"/>
    <property type="molecule type" value="Genomic_DNA"/>
</dbReference>
<evidence type="ECO:0000313" key="2">
    <source>
        <dbReference type="Proteomes" id="UP000595437"/>
    </source>
</evidence>
<sequence>MGAVILKHLQNLPCNAHEISEIEYSNCNLRESTVHELAQLATASSAYAITPVTPTSSDTTTAKTPLSAPFDSSRKVKKSWTTTATTTLSCPRPSEQGSSTTNTTFTANAASAVIPGLSTQAFPPHPTSAHLNLEPKYQSHRKTLGSSWTIF</sequence>
<evidence type="ECO:0000313" key="1">
    <source>
        <dbReference type="EMBL" id="QQP51907.1"/>
    </source>
</evidence>
<accession>A0A7T8HL35</accession>